<organism evidence="2 3">
    <name type="scientific">Virgibacillus pantothenticus</name>
    <dbReference type="NCBI Taxonomy" id="1473"/>
    <lineage>
        <taxon>Bacteria</taxon>
        <taxon>Bacillati</taxon>
        <taxon>Bacillota</taxon>
        <taxon>Bacilli</taxon>
        <taxon>Bacillales</taxon>
        <taxon>Bacillaceae</taxon>
        <taxon>Virgibacillus</taxon>
    </lineage>
</organism>
<feature type="signal peptide" evidence="1">
    <location>
        <begin position="1"/>
        <end position="21"/>
    </location>
</feature>
<dbReference type="Gene3D" id="2.60.40.3700">
    <property type="match status" value="1"/>
</dbReference>
<evidence type="ECO:0000313" key="2">
    <source>
        <dbReference type="EMBL" id="KNE19551.1"/>
    </source>
</evidence>
<dbReference type="RefSeq" id="WP_050352092.1">
    <property type="nucleotide sequence ID" value="NZ_BOSN01000002.1"/>
</dbReference>
<evidence type="ECO:0008006" key="4">
    <source>
        <dbReference type="Google" id="ProtNLM"/>
    </source>
</evidence>
<dbReference type="OrthoDB" id="73040at2"/>
<comment type="caution">
    <text evidence="2">The sequence shown here is derived from an EMBL/GenBank/DDBJ whole genome shotgun (WGS) entry which is preliminary data.</text>
</comment>
<dbReference type="Proteomes" id="UP000036780">
    <property type="component" value="Unassembled WGS sequence"/>
</dbReference>
<dbReference type="PATRIC" id="fig|1473.5.peg.1381"/>
<feature type="chain" id="PRO_5041041321" description="Lipoprotein" evidence="1">
    <location>
        <begin position="22"/>
        <end position="179"/>
    </location>
</feature>
<dbReference type="AlphaFoldDB" id="A0A0L0QLX3"/>
<keyword evidence="1" id="KW-0732">Signal</keyword>
<reference evidence="3" key="1">
    <citation type="submission" date="2015-07" db="EMBL/GenBank/DDBJ databases">
        <title>Fjat-10053 dsm26.</title>
        <authorList>
            <person name="Liu B."/>
            <person name="Wang J."/>
            <person name="Zhu Y."/>
            <person name="Liu G."/>
            <person name="Chen Q."/>
            <person name="Chen Z."/>
            <person name="Lan J."/>
            <person name="Che J."/>
            <person name="Ge C."/>
            <person name="Shi H."/>
            <person name="Pan Z."/>
            <person name="Liu X."/>
        </authorList>
    </citation>
    <scope>NUCLEOTIDE SEQUENCE [LARGE SCALE GENOMIC DNA]</scope>
    <source>
        <strain evidence="3">DSM 26</strain>
    </source>
</reference>
<dbReference type="NCBIfam" id="NF038094">
    <property type="entry name" value="CueP_fam"/>
    <property type="match status" value="1"/>
</dbReference>
<dbReference type="PROSITE" id="PS51257">
    <property type="entry name" value="PROKAR_LIPOPROTEIN"/>
    <property type="match status" value="1"/>
</dbReference>
<dbReference type="InterPro" id="IPR047808">
    <property type="entry name" value="CueP-like"/>
</dbReference>
<accession>A0A0L0QLX3</accession>
<dbReference type="GeneID" id="66871430"/>
<dbReference type="Pfam" id="PF21172">
    <property type="entry name" value="CueP"/>
    <property type="match status" value="1"/>
</dbReference>
<gene>
    <name evidence="2" type="ORF">AFK71_13820</name>
</gene>
<protein>
    <recommendedName>
        <fullName evidence="4">Lipoprotein</fullName>
    </recommendedName>
</protein>
<keyword evidence="3" id="KW-1185">Reference proteome</keyword>
<name>A0A0L0QLX3_VIRPA</name>
<evidence type="ECO:0000313" key="3">
    <source>
        <dbReference type="Proteomes" id="UP000036780"/>
    </source>
</evidence>
<proteinExistence type="predicted"/>
<sequence length="179" mass="20153">MKIKSIIFMMLILLFALVACSNDDTESKNVEENGNNTDIKQLVADYSTDKKEADSASITGKELIVSTSGEKEKTYELPKDEFFVSIAPFVDQTHPCTFHSLTGCQGEMVEKEFDVYIEDEDGNVIVDKKVKSLANGFIDLWVPRDKKYDITIEHDGKKVQSEFSTFAEDPTCLTNMQLT</sequence>
<dbReference type="EMBL" id="LGTO01000007">
    <property type="protein sequence ID" value="KNE19551.1"/>
    <property type="molecule type" value="Genomic_DNA"/>
</dbReference>
<evidence type="ECO:0000256" key="1">
    <source>
        <dbReference type="SAM" id="SignalP"/>
    </source>
</evidence>